<dbReference type="KEGG" id="llh:I41_17300"/>
<reference evidence="4 5" key="1">
    <citation type="submission" date="2019-02" db="EMBL/GenBank/DDBJ databases">
        <title>Deep-cultivation of Planctomycetes and their phenomic and genomic characterization uncovers novel biology.</title>
        <authorList>
            <person name="Wiegand S."/>
            <person name="Jogler M."/>
            <person name="Boedeker C."/>
            <person name="Pinto D."/>
            <person name="Vollmers J."/>
            <person name="Rivas-Marin E."/>
            <person name="Kohn T."/>
            <person name="Peeters S.H."/>
            <person name="Heuer A."/>
            <person name="Rast P."/>
            <person name="Oberbeckmann S."/>
            <person name="Bunk B."/>
            <person name="Jeske O."/>
            <person name="Meyerdierks A."/>
            <person name="Storesund J.E."/>
            <person name="Kallscheuer N."/>
            <person name="Luecker S."/>
            <person name="Lage O.M."/>
            <person name="Pohl T."/>
            <person name="Merkel B.J."/>
            <person name="Hornburger P."/>
            <person name="Mueller R.-W."/>
            <person name="Bruemmer F."/>
            <person name="Labrenz M."/>
            <person name="Spormann A.M."/>
            <person name="Op den Camp H."/>
            <person name="Overmann J."/>
            <person name="Amann R."/>
            <person name="Jetten M.S.M."/>
            <person name="Mascher T."/>
            <person name="Medema M.H."/>
            <person name="Devos D.P."/>
            <person name="Kaster A.-K."/>
            <person name="Ovreas L."/>
            <person name="Rohde M."/>
            <person name="Galperin M.Y."/>
            <person name="Jogler C."/>
        </authorList>
    </citation>
    <scope>NUCLEOTIDE SEQUENCE [LARGE SCALE GENOMIC DNA]</scope>
    <source>
        <strain evidence="4 5">I41</strain>
    </source>
</reference>
<feature type="signal peptide" evidence="2">
    <location>
        <begin position="1"/>
        <end position="26"/>
    </location>
</feature>
<sequence precursor="true">MLAVSRLRRSAGAFSAVCCFAVIAFALPVAGADEPLKETPAPVDVIKPDDAESKQLPATNAAAVQPTYGDPVTTRMRIGGRVEAKGGEVQDIFMMVAVPLDCPEQKVQVVDEDFSTDLGTVAFRTLPEVKLAEPGAKQMLISIPRLPSRQTAGAVATYEVVTSRVFAPKETAPLRIPKKLARDIKTFVSTSPFINVGDRKIRDAVEEALQLRVTSDETRKASAAVVANRIGVAPAATPEEASKTEEQANSKTAEAAKPKKAEKRDPQAAAELAAKIEKLTDWERVEALYDFVRARVKYLDGAEDMPAIEALKNGQADCYGLSALFVAMCRTMKVPARMVWVDNHQYAEFYLEDETGKGYWYPAQLAGTRAFGEMPTPMVIFQKGDNFRVPERRRERLRYATDHTTLQASSKHKPRVVYVREPL</sequence>
<dbReference type="InterPro" id="IPR038765">
    <property type="entry name" value="Papain-like_cys_pep_sf"/>
</dbReference>
<dbReference type="Proteomes" id="UP000317909">
    <property type="component" value="Chromosome"/>
</dbReference>
<evidence type="ECO:0000256" key="2">
    <source>
        <dbReference type="SAM" id="SignalP"/>
    </source>
</evidence>
<dbReference type="InterPro" id="IPR002931">
    <property type="entry name" value="Transglutaminase-like"/>
</dbReference>
<accession>A0A517TW04</accession>
<dbReference type="SMART" id="SM00460">
    <property type="entry name" value="TGc"/>
    <property type="match status" value="1"/>
</dbReference>
<dbReference type="SUPFAM" id="SSF54001">
    <property type="entry name" value="Cysteine proteinases"/>
    <property type="match status" value="1"/>
</dbReference>
<keyword evidence="2" id="KW-0732">Signal</keyword>
<proteinExistence type="predicted"/>
<dbReference type="EMBL" id="CP036339">
    <property type="protein sequence ID" value="QDT72550.1"/>
    <property type="molecule type" value="Genomic_DNA"/>
</dbReference>
<evidence type="ECO:0000313" key="5">
    <source>
        <dbReference type="Proteomes" id="UP000317909"/>
    </source>
</evidence>
<dbReference type="AlphaFoldDB" id="A0A517TW04"/>
<evidence type="ECO:0000259" key="3">
    <source>
        <dbReference type="SMART" id="SM00460"/>
    </source>
</evidence>
<protein>
    <submittedName>
        <fullName evidence="4">Transglutaminase-like superfamily protein</fullName>
    </submittedName>
</protein>
<organism evidence="4 5">
    <name type="scientific">Lacipirellula limnantheis</name>
    <dbReference type="NCBI Taxonomy" id="2528024"/>
    <lineage>
        <taxon>Bacteria</taxon>
        <taxon>Pseudomonadati</taxon>
        <taxon>Planctomycetota</taxon>
        <taxon>Planctomycetia</taxon>
        <taxon>Pirellulales</taxon>
        <taxon>Lacipirellulaceae</taxon>
        <taxon>Lacipirellula</taxon>
    </lineage>
</organism>
<gene>
    <name evidence="4" type="ORF">I41_17300</name>
</gene>
<evidence type="ECO:0000313" key="4">
    <source>
        <dbReference type="EMBL" id="QDT72550.1"/>
    </source>
</evidence>
<dbReference type="Pfam" id="PF01841">
    <property type="entry name" value="Transglut_core"/>
    <property type="match status" value="1"/>
</dbReference>
<dbReference type="PANTHER" id="PTHR33490:SF3">
    <property type="entry name" value="CONSERVED INTEGRAL MEMBRANE PROTEIN"/>
    <property type="match status" value="1"/>
</dbReference>
<name>A0A517TW04_9BACT</name>
<evidence type="ECO:0000256" key="1">
    <source>
        <dbReference type="SAM" id="MobiDB-lite"/>
    </source>
</evidence>
<dbReference type="PANTHER" id="PTHR33490">
    <property type="entry name" value="BLR5614 PROTEIN-RELATED"/>
    <property type="match status" value="1"/>
</dbReference>
<feature type="region of interest" description="Disordered" evidence="1">
    <location>
        <begin position="235"/>
        <end position="266"/>
    </location>
</feature>
<feature type="chain" id="PRO_5021705191" evidence="2">
    <location>
        <begin position="27"/>
        <end position="423"/>
    </location>
</feature>
<dbReference type="OrthoDB" id="9804872at2"/>
<dbReference type="Gene3D" id="3.10.620.30">
    <property type="match status" value="1"/>
</dbReference>
<feature type="domain" description="Transglutaminase-like" evidence="3">
    <location>
        <begin position="310"/>
        <end position="367"/>
    </location>
</feature>
<feature type="compositionally biased region" description="Basic and acidic residues" evidence="1">
    <location>
        <begin position="240"/>
        <end position="266"/>
    </location>
</feature>
<keyword evidence="5" id="KW-1185">Reference proteome</keyword>